<dbReference type="Proteomes" id="UP000197138">
    <property type="component" value="Unassembled WGS sequence"/>
</dbReference>
<name>A0A218W387_PUNGR</name>
<proteinExistence type="predicted"/>
<dbReference type="AlphaFoldDB" id="A0A218W387"/>
<evidence type="ECO:0000313" key="2">
    <source>
        <dbReference type="Proteomes" id="UP000197138"/>
    </source>
</evidence>
<accession>A0A218W387</accession>
<evidence type="ECO:0000313" key="1">
    <source>
        <dbReference type="EMBL" id="OWM66770.1"/>
    </source>
</evidence>
<comment type="caution">
    <text evidence="1">The sequence shown here is derived from an EMBL/GenBank/DDBJ whole genome shotgun (WGS) entry which is preliminary data.</text>
</comment>
<dbReference type="EMBL" id="MTKT01005538">
    <property type="protein sequence ID" value="OWM66770.1"/>
    <property type="molecule type" value="Genomic_DNA"/>
</dbReference>
<organism evidence="1 2">
    <name type="scientific">Punica granatum</name>
    <name type="common">Pomegranate</name>
    <dbReference type="NCBI Taxonomy" id="22663"/>
    <lineage>
        <taxon>Eukaryota</taxon>
        <taxon>Viridiplantae</taxon>
        <taxon>Streptophyta</taxon>
        <taxon>Embryophyta</taxon>
        <taxon>Tracheophyta</taxon>
        <taxon>Spermatophyta</taxon>
        <taxon>Magnoliopsida</taxon>
        <taxon>eudicotyledons</taxon>
        <taxon>Gunneridae</taxon>
        <taxon>Pentapetalae</taxon>
        <taxon>rosids</taxon>
        <taxon>malvids</taxon>
        <taxon>Myrtales</taxon>
        <taxon>Lythraceae</taxon>
        <taxon>Punica</taxon>
    </lineage>
</organism>
<protein>
    <submittedName>
        <fullName evidence="1">Uncharacterized protein</fullName>
    </submittedName>
</protein>
<sequence>MQWFSSLHGNETRGMNVSHCLQTRHHQDSQEHTLYTMGAFIDHSRAKSKGVIRLTALTISWKGSQCLYGNLDDAASATIWLDLIRDDAMTGCKYPIHIHPSFFITRSTSFGVSRQR</sequence>
<reference evidence="2" key="1">
    <citation type="journal article" date="2017" name="Plant J.">
        <title>The pomegranate (Punica granatum L.) genome and the genomics of punicalagin biosynthesis.</title>
        <authorList>
            <person name="Qin G."/>
            <person name="Xu C."/>
            <person name="Ming R."/>
            <person name="Tang H."/>
            <person name="Guyot R."/>
            <person name="Kramer E.M."/>
            <person name="Hu Y."/>
            <person name="Yi X."/>
            <person name="Qi Y."/>
            <person name="Xu X."/>
            <person name="Gao Z."/>
            <person name="Pan H."/>
            <person name="Jian J."/>
            <person name="Tian Y."/>
            <person name="Yue Z."/>
            <person name="Xu Y."/>
        </authorList>
    </citation>
    <scope>NUCLEOTIDE SEQUENCE [LARGE SCALE GENOMIC DNA]</scope>
    <source>
        <strain evidence="2">cv. Dabenzi</strain>
    </source>
</reference>
<gene>
    <name evidence="1" type="ORF">CDL15_Pgr010422</name>
</gene>